<proteinExistence type="predicted"/>
<evidence type="ECO:0000313" key="4">
    <source>
        <dbReference type="Proteomes" id="UP000286077"/>
    </source>
</evidence>
<feature type="compositionally biased region" description="Gly residues" evidence="2">
    <location>
        <begin position="673"/>
        <end position="687"/>
    </location>
</feature>
<dbReference type="AlphaFoldDB" id="A0AA92U393"/>
<feature type="coiled-coil region" evidence="1">
    <location>
        <begin position="909"/>
        <end position="936"/>
    </location>
</feature>
<reference evidence="3 4" key="1">
    <citation type="submission" date="2018-08" db="EMBL/GenBank/DDBJ databases">
        <title>A genome reference for cultivated species of the human gut microbiota.</title>
        <authorList>
            <person name="Zou Y."/>
            <person name="Xue W."/>
            <person name="Luo G."/>
        </authorList>
    </citation>
    <scope>NUCLEOTIDE SEQUENCE [LARGE SCALE GENOMIC DNA]</scope>
    <source>
        <strain evidence="3 4">AF11-14</strain>
    </source>
</reference>
<feature type="region of interest" description="Disordered" evidence="2">
    <location>
        <begin position="1061"/>
        <end position="1103"/>
    </location>
</feature>
<feature type="coiled-coil region" evidence="1">
    <location>
        <begin position="571"/>
        <end position="605"/>
    </location>
</feature>
<evidence type="ECO:0000256" key="2">
    <source>
        <dbReference type="SAM" id="MobiDB-lite"/>
    </source>
</evidence>
<evidence type="ECO:0000313" key="3">
    <source>
        <dbReference type="EMBL" id="RGW67912.1"/>
    </source>
</evidence>
<feature type="compositionally biased region" description="Low complexity" evidence="2">
    <location>
        <begin position="1064"/>
        <end position="1080"/>
    </location>
</feature>
<feature type="region of interest" description="Disordered" evidence="2">
    <location>
        <begin position="662"/>
        <end position="704"/>
    </location>
</feature>
<keyword evidence="1" id="KW-0175">Coiled coil</keyword>
<dbReference type="RefSeq" id="WP_118140002.1">
    <property type="nucleotide sequence ID" value="NZ_QSAQ01000018.1"/>
</dbReference>
<organism evidence="3 4">
    <name type="scientific">Segatella copri</name>
    <dbReference type="NCBI Taxonomy" id="165179"/>
    <lineage>
        <taxon>Bacteria</taxon>
        <taxon>Pseudomonadati</taxon>
        <taxon>Bacteroidota</taxon>
        <taxon>Bacteroidia</taxon>
        <taxon>Bacteroidales</taxon>
        <taxon>Prevotellaceae</taxon>
        <taxon>Segatella</taxon>
    </lineage>
</organism>
<protein>
    <submittedName>
        <fullName evidence="3">2-oxoacid:ferredoxin oxidoreductase subunit delta</fullName>
    </submittedName>
</protein>
<accession>A0AA92U393</accession>
<dbReference type="Proteomes" id="UP000286077">
    <property type="component" value="Unassembled WGS sequence"/>
</dbReference>
<name>A0AA92U393_9BACT</name>
<feature type="compositionally biased region" description="Basic and acidic residues" evidence="2">
    <location>
        <begin position="1082"/>
        <end position="1098"/>
    </location>
</feature>
<feature type="coiled-coil region" evidence="1">
    <location>
        <begin position="61"/>
        <end position="142"/>
    </location>
</feature>
<comment type="caution">
    <text evidence="3">The sequence shown here is derived from an EMBL/GenBank/DDBJ whole genome shotgun (WGS) entry which is preliminary data.</text>
</comment>
<evidence type="ECO:0000256" key="1">
    <source>
        <dbReference type="SAM" id="Coils"/>
    </source>
</evidence>
<sequence length="1255" mass="137686">MANKHLTEDEIRYTVDVKTADAQKAIYTLEQQSKKLRSENKARLNQMISLEAAGKKESETYRNLKKQYSETSKEIRTLTSRIGEQTSQINILDMSMVQLKKQQKSLQKEMDNTVQSLNPEAYGVLEQRLMDVNARISELKQNAKSFGELASDDTVNGVLLGNMLTKGAELFGEKVREFKDSIAELINGGLEMAEQADGVTRAFNNLNQEGLLDNLRKATKGTVNDVQLMTAAVQANDFRIPLEDLGKYLEFAQLKAQQTGQSVDYMTNSIVTGLGRKSPLILDNLGISAAEISEKTKETGDFMKAVAEIVDTQLAEAGETYISAADRAARKTVELQNAQKALGDEILPLKEQWDDAYADMQLNTISLISWCVKHQGVVKTLGILLTAFTVVAIATSNAIRTNIVVTKGAAAAQQAWNVICATGTGLMKLLQAGFLLLTGRVTQAKAAWASMNATMKASVFGLIAAGVALLAMKLWDMKKAADASTLAQKALNNVRAEAQKQVVEEKLKLENLIKVAKDEKLSMDERYKAVDALNKIVPQYNATIDKTTKKFKASDKALKAYISNLVKLYEVQGAKKQIQSLAEQRAELEVKLAGAKKNLAGAKSAQGVSYTTSWGAVGNTQSDAVGHFQSQVNSISNSIKQLDTQIHTITDSFGKDIMKQTVKESSEPNVPGSGIGGGDGKGGGGHTGTVNTTTTQPNPDDIASKRFSENRQADIDAANQDYQQDVNNWEMALAQKKVSQEKYDLAMQALKTQHTANILAIETSYSEQSQNIGIADGAKKKSLQDKQQANLRAAEQAHFEQQVAVEQAYQDALAKVMEQGETQQELTLEQQRDQKLEVLKGYYQAALNMAKQNGEDTVQLEKAYKDIQTQIETEYTAKHTEQLAQQADKEKQARQALGFDQQSEYDRQLELLQQALDNQYITQQEYEQKVQQMKKESFMKQAQYYTELFSNTVTALQNAEMANVDAKYDAEIKAAEGNTALQEKLEKKKANEKLKIQKKYADVNFAMQVAQIISNTATSIMKAYSDLGPIAGSVAAALMGVTGAAQLAVANAERQKVKRMTLNGSASGSSSVGSRVASGRESGGRIDVEREQDGKHFNAEYAPGKRGYVDHPTVIVGEGPRGRSKEWVASNAALENPTIAPLINLMDAAQRAGQIRTFDMSKYLMAMQGRALGGSIARQSARTSQEIAPGGADFYVRTQESAHRDAGNATSGRNNDELLELLRELRRDGIRSFVSLSDLDAKQELRNQARKFAKK</sequence>
<gene>
    <name evidence="3" type="ORF">DWV60_08200</name>
</gene>
<dbReference type="EMBL" id="QSAQ01000018">
    <property type="protein sequence ID" value="RGW67912.1"/>
    <property type="molecule type" value="Genomic_DNA"/>
</dbReference>